<keyword evidence="2" id="KW-1185">Reference proteome</keyword>
<name>A0A171CQ67_9ACTN</name>
<gene>
    <name evidence="1" type="ORF">PS9374_02705</name>
</gene>
<dbReference type="EMBL" id="BDCX01000006">
    <property type="protein sequence ID" value="GAT67052.1"/>
    <property type="molecule type" value="Genomic_DNA"/>
</dbReference>
<comment type="caution">
    <text evidence="1">The sequence shown here is derived from an EMBL/GenBank/DDBJ whole genome shotgun (WGS) entry which is preliminary data.</text>
</comment>
<dbReference type="STRING" id="161355.PS9374_02705"/>
<evidence type="ECO:0000313" key="2">
    <source>
        <dbReference type="Proteomes" id="UP000077701"/>
    </source>
</evidence>
<dbReference type="RefSeq" id="WP_255529725.1">
    <property type="nucleotide sequence ID" value="NZ_BDCX01000006.1"/>
</dbReference>
<organism evidence="1 2">
    <name type="scientific">Planomonospora sphaerica</name>
    <dbReference type="NCBI Taxonomy" id="161355"/>
    <lineage>
        <taxon>Bacteria</taxon>
        <taxon>Bacillati</taxon>
        <taxon>Actinomycetota</taxon>
        <taxon>Actinomycetes</taxon>
        <taxon>Streptosporangiales</taxon>
        <taxon>Streptosporangiaceae</taxon>
        <taxon>Planomonospora</taxon>
    </lineage>
</organism>
<reference evidence="2" key="2">
    <citation type="submission" date="2016-04" db="EMBL/GenBank/DDBJ databases">
        <title>Planomonospora sphaerica JCM9374 whole genome shotgun sequence.</title>
        <authorList>
            <person name="Suzuki T."/>
            <person name="Dohra H."/>
            <person name="Kodani S."/>
        </authorList>
    </citation>
    <scope>NUCLEOTIDE SEQUENCE [LARGE SCALE GENOMIC DNA]</scope>
    <source>
        <strain evidence="2">JCM 9374</strain>
    </source>
</reference>
<dbReference type="AlphaFoldDB" id="A0A171CQ67"/>
<reference evidence="1 2" key="1">
    <citation type="journal article" date="2016" name="Genome Announc.">
        <title>Draft Genome Sequence of Planomonospora sphaerica JCM9374, a Rare Actinomycete.</title>
        <authorList>
            <person name="Dohra H."/>
            <person name="Suzuki T."/>
            <person name="Inoue Y."/>
            <person name="Kodani S."/>
        </authorList>
    </citation>
    <scope>NUCLEOTIDE SEQUENCE [LARGE SCALE GENOMIC DNA]</scope>
    <source>
        <strain evidence="1 2">JCM 9374</strain>
    </source>
</reference>
<proteinExistence type="predicted"/>
<dbReference type="Proteomes" id="UP000077701">
    <property type="component" value="Unassembled WGS sequence"/>
</dbReference>
<evidence type="ECO:0000313" key="1">
    <source>
        <dbReference type="EMBL" id="GAT67052.1"/>
    </source>
</evidence>
<protein>
    <submittedName>
        <fullName evidence="1">Uncharacterized protein</fullName>
    </submittedName>
</protein>
<sequence>MVWATYDLAHEGWAAAEFPDGRVSVGSESGGAVVVRWDREPAGA</sequence>
<accession>A0A171CQ67</accession>